<gene>
    <name evidence="1" type="ORF">V1525DRAFT_347572</name>
</gene>
<dbReference type="EMBL" id="MU971404">
    <property type="protein sequence ID" value="KAK9235799.1"/>
    <property type="molecule type" value="Genomic_DNA"/>
</dbReference>
<name>A0ACC3SXC8_LIPKO</name>
<evidence type="ECO:0000313" key="1">
    <source>
        <dbReference type="EMBL" id="KAK9235799.1"/>
    </source>
</evidence>
<comment type="caution">
    <text evidence="1">The sequence shown here is derived from an EMBL/GenBank/DDBJ whole genome shotgun (WGS) entry which is preliminary data.</text>
</comment>
<accession>A0ACC3SXC8</accession>
<organism evidence="1 2">
    <name type="scientific">Lipomyces kononenkoae</name>
    <name type="common">Yeast</name>
    <dbReference type="NCBI Taxonomy" id="34357"/>
    <lineage>
        <taxon>Eukaryota</taxon>
        <taxon>Fungi</taxon>
        <taxon>Dikarya</taxon>
        <taxon>Ascomycota</taxon>
        <taxon>Saccharomycotina</taxon>
        <taxon>Lipomycetes</taxon>
        <taxon>Lipomycetales</taxon>
        <taxon>Lipomycetaceae</taxon>
        <taxon>Lipomyces</taxon>
    </lineage>
</organism>
<sequence>MTAADGTQKRVPQTVGHRGFSAKYAENTLSGLQAAIEGDADAIETDVHMSSDGVVVISHDPSTKRVFGNNGGLIKNRPYFGDLDKLRTLRPPHEKMPLLRDLLQLFVSHVKFEDKWLVIDVKADNDVNIIESIALTMKEIKDDFAFWNARIVLGIWMVKFLPYCEKYLPHTPIMHIGANIWYARKFVEVPTLVGFSMLLATLYSTDGYALIRESRAAGIAMYVWTVNPDESMRMCLALQVDAVLTDNPVRFAELRTEYLHRQADGTENEIEADLESAVENVLTFGTKTRLYAFRLLVWTMGPIIRIMYR</sequence>
<keyword evidence="2" id="KW-1185">Reference proteome</keyword>
<proteinExistence type="predicted"/>
<dbReference type="Proteomes" id="UP001433508">
    <property type="component" value="Unassembled WGS sequence"/>
</dbReference>
<reference evidence="2" key="1">
    <citation type="journal article" date="2024" name="Front. Bioeng. Biotechnol.">
        <title>Genome-scale model development and genomic sequencing of the oleaginous clade Lipomyces.</title>
        <authorList>
            <person name="Czajka J.J."/>
            <person name="Han Y."/>
            <person name="Kim J."/>
            <person name="Mondo S.J."/>
            <person name="Hofstad B.A."/>
            <person name="Robles A."/>
            <person name="Haridas S."/>
            <person name="Riley R."/>
            <person name="LaButti K."/>
            <person name="Pangilinan J."/>
            <person name="Andreopoulos W."/>
            <person name="Lipzen A."/>
            <person name="Yan J."/>
            <person name="Wang M."/>
            <person name="Ng V."/>
            <person name="Grigoriev I.V."/>
            <person name="Spatafora J.W."/>
            <person name="Magnuson J.K."/>
            <person name="Baker S.E."/>
            <person name="Pomraning K.R."/>
        </authorList>
    </citation>
    <scope>NUCLEOTIDE SEQUENCE [LARGE SCALE GENOMIC DNA]</scope>
    <source>
        <strain evidence="2">CBS 7786</strain>
    </source>
</reference>
<protein>
    <submittedName>
        <fullName evidence="1">PLC-like phosphodiesterase</fullName>
    </submittedName>
</protein>
<evidence type="ECO:0000313" key="2">
    <source>
        <dbReference type="Proteomes" id="UP001433508"/>
    </source>
</evidence>